<reference evidence="15 16" key="1">
    <citation type="submission" date="2023-04" db="EMBL/GenBank/DDBJ databases">
        <title>Marinoamorphus aggregata gen. nov., sp. Nov., isolate from tissue of brittle star Ophioplocus japonicus.</title>
        <authorList>
            <person name="Kawano K."/>
            <person name="Sawayama S."/>
            <person name="Nakagawa S."/>
        </authorList>
    </citation>
    <scope>NUCLEOTIDE SEQUENCE [LARGE SCALE GENOMIC DNA]</scope>
    <source>
        <strain evidence="15 16">NKW23</strain>
    </source>
</reference>
<evidence type="ECO:0000256" key="4">
    <source>
        <dbReference type="ARBA" id="ARBA00022448"/>
    </source>
</evidence>
<comment type="function">
    <text evidence="1">Involved in the high-affinity zinc uptake transport system.</text>
</comment>
<keyword evidence="10" id="KW-0406">Ion transport</keyword>
<evidence type="ECO:0000256" key="8">
    <source>
        <dbReference type="ARBA" id="ARBA00022906"/>
    </source>
</evidence>
<comment type="similarity">
    <text evidence="3 13">Belongs to the ABC-3 integral membrane protein family.</text>
</comment>
<comment type="caution">
    <text evidence="15">The sequence shown here is derived from an EMBL/GenBank/DDBJ whole genome shotgun (WGS) entry which is preliminary data.</text>
</comment>
<gene>
    <name evidence="15" type="ORF">LNKW23_05980</name>
</gene>
<dbReference type="Pfam" id="PF00950">
    <property type="entry name" value="ABC-3"/>
    <property type="match status" value="1"/>
</dbReference>
<feature type="transmembrane region" description="Helical" evidence="14">
    <location>
        <begin position="89"/>
        <end position="111"/>
    </location>
</feature>
<keyword evidence="9 14" id="KW-1133">Transmembrane helix</keyword>
<sequence length="285" mass="28381">MSLAPLLDDFLVRAALAGLGVALAAGPLGCFVVWRRMAYFGDATAHAALLGVALALALEISITLGVLAAATAMAFAVSALSGRRLAMDTALGVAAHAALAAGLVAVALIAPRGLDLEAYLFGEILAVTRADLAAIWGGGAAVLAVLAWRWAPLLTATLSPDLAHAGGIDPRAERIGLTLMIAVVVAVALKVVGALLITAMLIVPAAAARPLVRTPEAMAAAAALIGALAALAGLWASFRWDTPTGPTIVSVAAGLFLLSAIGAGIWAIVAGRIGTGRGEGLRGEG</sequence>
<evidence type="ECO:0000256" key="7">
    <source>
        <dbReference type="ARBA" id="ARBA00022833"/>
    </source>
</evidence>
<evidence type="ECO:0000313" key="16">
    <source>
        <dbReference type="Proteomes" id="UP001239909"/>
    </source>
</evidence>
<evidence type="ECO:0000256" key="6">
    <source>
        <dbReference type="ARBA" id="ARBA00022692"/>
    </source>
</evidence>
<feature type="transmembrane region" description="Helical" evidence="14">
    <location>
        <begin position="46"/>
        <end position="77"/>
    </location>
</feature>
<dbReference type="InterPro" id="IPR037294">
    <property type="entry name" value="ABC_BtuC-like"/>
</dbReference>
<evidence type="ECO:0000256" key="10">
    <source>
        <dbReference type="ARBA" id="ARBA00023065"/>
    </source>
</evidence>
<evidence type="ECO:0000256" key="11">
    <source>
        <dbReference type="ARBA" id="ARBA00023136"/>
    </source>
</evidence>
<feature type="transmembrane region" description="Helical" evidence="14">
    <location>
        <begin position="179"/>
        <end position="205"/>
    </location>
</feature>
<evidence type="ECO:0000256" key="9">
    <source>
        <dbReference type="ARBA" id="ARBA00022989"/>
    </source>
</evidence>
<evidence type="ECO:0000256" key="14">
    <source>
        <dbReference type="SAM" id="Phobius"/>
    </source>
</evidence>
<comment type="subcellular location">
    <subcellularLocation>
        <location evidence="2 13">Cell membrane</location>
        <topology evidence="2 13">Multi-pass membrane protein</topology>
    </subcellularLocation>
</comment>
<keyword evidence="5" id="KW-1003">Cell membrane</keyword>
<accession>A0ABQ6LM71</accession>
<dbReference type="Gene3D" id="1.10.3470.10">
    <property type="entry name" value="ABC transporter involved in vitamin B12 uptake, BtuC"/>
    <property type="match status" value="1"/>
</dbReference>
<keyword evidence="16" id="KW-1185">Reference proteome</keyword>
<feature type="transmembrane region" description="Helical" evidence="14">
    <location>
        <begin position="132"/>
        <end position="151"/>
    </location>
</feature>
<keyword evidence="11 14" id="KW-0472">Membrane</keyword>
<feature type="transmembrane region" description="Helical" evidence="14">
    <location>
        <begin position="248"/>
        <end position="269"/>
    </location>
</feature>
<keyword evidence="8" id="KW-0864">Zinc transport</keyword>
<keyword evidence="7" id="KW-0862">Zinc</keyword>
<evidence type="ECO:0000313" key="15">
    <source>
        <dbReference type="EMBL" id="GMG81385.1"/>
    </source>
</evidence>
<dbReference type="Proteomes" id="UP001239909">
    <property type="component" value="Unassembled WGS sequence"/>
</dbReference>
<evidence type="ECO:0000256" key="5">
    <source>
        <dbReference type="ARBA" id="ARBA00022475"/>
    </source>
</evidence>
<keyword evidence="6 13" id="KW-0812">Transmembrane</keyword>
<dbReference type="SUPFAM" id="SSF81345">
    <property type="entry name" value="ABC transporter involved in vitamin B12 uptake, BtuC"/>
    <property type="match status" value="1"/>
</dbReference>
<name>A0ABQ6LM71_9RHOB</name>
<evidence type="ECO:0000256" key="1">
    <source>
        <dbReference type="ARBA" id="ARBA00002313"/>
    </source>
</evidence>
<evidence type="ECO:0000256" key="3">
    <source>
        <dbReference type="ARBA" id="ARBA00008034"/>
    </source>
</evidence>
<dbReference type="EMBL" id="BSYI01000003">
    <property type="protein sequence ID" value="GMG81385.1"/>
    <property type="molecule type" value="Genomic_DNA"/>
</dbReference>
<dbReference type="PANTHER" id="PTHR30477">
    <property type="entry name" value="ABC-TRANSPORTER METAL-BINDING PROTEIN"/>
    <property type="match status" value="1"/>
</dbReference>
<protein>
    <recommendedName>
        <fullName evidence="12">High-affinity zinc uptake system membrane protein ZnuB</fullName>
    </recommendedName>
</protein>
<dbReference type="InterPro" id="IPR001626">
    <property type="entry name" value="ABC_TroCD"/>
</dbReference>
<feature type="transmembrane region" description="Helical" evidence="14">
    <location>
        <begin position="12"/>
        <end position="34"/>
    </location>
</feature>
<organism evidence="15 16">
    <name type="scientific">Paralimibaculum aggregatum</name>
    <dbReference type="NCBI Taxonomy" id="3036245"/>
    <lineage>
        <taxon>Bacteria</taxon>
        <taxon>Pseudomonadati</taxon>
        <taxon>Pseudomonadota</taxon>
        <taxon>Alphaproteobacteria</taxon>
        <taxon>Rhodobacterales</taxon>
        <taxon>Paracoccaceae</taxon>
        <taxon>Paralimibaculum</taxon>
    </lineage>
</organism>
<evidence type="ECO:0000256" key="2">
    <source>
        <dbReference type="ARBA" id="ARBA00004651"/>
    </source>
</evidence>
<dbReference type="PANTHER" id="PTHR30477:SF23">
    <property type="entry name" value="HIGH-AFFINITY ZINC UPTAKE SYSTEM MEMBRANE PROTEIN ZNUB"/>
    <property type="match status" value="1"/>
</dbReference>
<feature type="transmembrane region" description="Helical" evidence="14">
    <location>
        <begin position="217"/>
        <end position="236"/>
    </location>
</feature>
<keyword evidence="4 13" id="KW-0813">Transport</keyword>
<proteinExistence type="inferred from homology"/>
<evidence type="ECO:0000256" key="12">
    <source>
        <dbReference type="ARBA" id="ARBA00040080"/>
    </source>
</evidence>
<evidence type="ECO:0000256" key="13">
    <source>
        <dbReference type="RuleBase" id="RU003943"/>
    </source>
</evidence>